<organism evidence="1 2">
    <name type="scientific">Rubidibacter lacunae KORDI 51-2</name>
    <dbReference type="NCBI Taxonomy" id="582515"/>
    <lineage>
        <taxon>Bacteria</taxon>
        <taxon>Bacillati</taxon>
        <taxon>Cyanobacteriota</taxon>
        <taxon>Cyanophyceae</taxon>
        <taxon>Oscillatoriophycideae</taxon>
        <taxon>Chroococcales</taxon>
        <taxon>Aphanothecaceae</taxon>
        <taxon>Rubidibacter</taxon>
    </lineage>
</organism>
<comment type="caution">
    <text evidence="1">The sequence shown here is derived from an EMBL/GenBank/DDBJ whole genome shotgun (WGS) entry which is preliminary data.</text>
</comment>
<evidence type="ECO:0000313" key="1">
    <source>
        <dbReference type="EMBL" id="ERN42607.1"/>
    </source>
</evidence>
<dbReference type="Proteomes" id="UP000016960">
    <property type="component" value="Unassembled WGS sequence"/>
</dbReference>
<evidence type="ECO:0000313" key="2">
    <source>
        <dbReference type="Proteomes" id="UP000016960"/>
    </source>
</evidence>
<sequence length="48" mass="5527">MIEIDTMSFERENMRVQGARRFAGNKFSSLCFQCESVQIVGVIFRTHG</sequence>
<dbReference type="AlphaFoldDB" id="U5DP53"/>
<keyword evidence="2" id="KW-1185">Reference proteome</keyword>
<protein>
    <submittedName>
        <fullName evidence="1">Uncharacterized protein</fullName>
    </submittedName>
</protein>
<reference evidence="1 2" key="1">
    <citation type="submission" date="2013-05" db="EMBL/GenBank/DDBJ databases">
        <title>Draft genome sequence of Rubidibacter lacunae KORDI 51-2.</title>
        <authorList>
            <person name="Choi D.H."/>
            <person name="Noh J.H."/>
            <person name="Kwon K.-K."/>
            <person name="Lee J.-H."/>
            <person name="Ryu J.-Y."/>
        </authorList>
    </citation>
    <scope>NUCLEOTIDE SEQUENCE [LARGE SCALE GENOMIC DNA]</scope>
    <source>
        <strain evidence="1 2">KORDI 51-2</strain>
    </source>
</reference>
<dbReference type="InParanoid" id="U5DP53"/>
<dbReference type="EMBL" id="ASSJ01000015">
    <property type="protein sequence ID" value="ERN42607.1"/>
    <property type="molecule type" value="Genomic_DNA"/>
</dbReference>
<accession>U5DP53</accession>
<proteinExistence type="predicted"/>
<name>U5DP53_9CHRO</name>
<gene>
    <name evidence="1" type="ORF">KR51_00006990</name>
</gene>